<accession>A0A497EJQ5</accession>
<dbReference type="Gene3D" id="3.30.360.10">
    <property type="entry name" value="Dihydrodipicolinate Reductase, domain 2"/>
    <property type="match status" value="1"/>
</dbReference>
<dbReference type="PANTHER" id="PTHR43377">
    <property type="entry name" value="BILIVERDIN REDUCTASE A"/>
    <property type="match status" value="1"/>
</dbReference>
<dbReference type="AlphaFoldDB" id="A0A497EJQ5"/>
<comment type="caution">
    <text evidence="3">The sequence shown here is derived from an EMBL/GenBank/DDBJ whole genome shotgun (WGS) entry which is preliminary data.</text>
</comment>
<dbReference type="GO" id="GO:0000166">
    <property type="term" value="F:nucleotide binding"/>
    <property type="evidence" value="ECO:0007669"/>
    <property type="project" value="InterPro"/>
</dbReference>
<feature type="domain" description="Gfo/Idh/MocA-like oxidoreductase N-terminal" evidence="1">
    <location>
        <begin position="4"/>
        <end position="122"/>
    </location>
</feature>
<dbReference type="Proteomes" id="UP000278475">
    <property type="component" value="Unassembled WGS sequence"/>
</dbReference>
<dbReference type="Pfam" id="PF01408">
    <property type="entry name" value="GFO_IDH_MocA"/>
    <property type="match status" value="1"/>
</dbReference>
<gene>
    <name evidence="3" type="ORF">DRJ31_11020</name>
</gene>
<dbReference type="InterPro" id="IPR000683">
    <property type="entry name" value="Gfo/Idh/MocA-like_OxRdtase_N"/>
</dbReference>
<dbReference type="InterPro" id="IPR051450">
    <property type="entry name" value="Gfo/Idh/MocA_Oxidoreductases"/>
</dbReference>
<dbReference type="Pfam" id="PF22725">
    <property type="entry name" value="GFO_IDH_MocA_C3"/>
    <property type="match status" value="1"/>
</dbReference>
<evidence type="ECO:0000259" key="1">
    <source>
        <dbReference type="Pfam" id="PF01408"/>
    </source>
</evidence>
<name>A0A497EJQ5_9CREN</name>
<reference evidence="3 4" key="1">
    <citation type="submission" date="2018-06" db="EMBL/GenBank/DDBJ databases">
        <title>Extensive metabolic versatility and redundancy in microbially diverse, dynamic hydrothermal sediments.</title>
        <authorList>
            <person name="Dombrowski N."/>
            <person name="Teske A."/>
            <person name="Baker B.J."/>
        </authorList>
    </citation>
    <scope>NUCLEOTIDE SEQUENCE [LARGE SCALE GENOMIC DNA]</scope>
    <source>
        <strain evidence="3">B66_G16</strain>
    </source>
</reference>
<dbReference type="InterPro" id="IPR036291">
    <property type="entry name" value="NAD(P)-bd_dom_sf"/>
</dbReference>
<dbReference type="PANTHER" id="PTHR43377:SF1">
    <property type="entry name" value="BILIVERDIN REDUCTASE A"/>
    <property type="match status" value="1"/>
</dbReference>
<evidence type="ECO:0000259" key="2">
    <source>
        <dbReference type="Pfam" id="PF22725"/>
    </source>
</evidence>
<feature type="domain" description="GFO/IDH/MocA-like oxidoreductase" evidence="2">
    <location>
        <begin position="131"/>
        <end position="239"/>
    </location>
</feature>
<organism evidence="3 4">
    <name type="scientific">Thermoproteota archaeon</name>
    <dbReference type="NCBI Taxonomy" id="2056631"/>
    <lineage>
        <taxon>Archaea</taxon>
        <taxon>Thermoproteota</taxon>
    </lineage>
</organism>
<evidence type="ECO:0000313" key="4">
    <source>
        <dbReference type="Proteomes" id="UP000278475"/>
    </source>
</evidence>
<dbReference type="SUPFAM" id="SSF55347">
    <property type="entry name" value="Glyceraldehyde-3-phosphate dehydrogenase-like, C-terminal domain"/>
    <property type="match status" value="1"/>
</dbReference>
<evidence type="ECO:0008006" key="5">
    <source>
        <dbReference type="Google" id="ProtNLM"/>
    </source>
</evidence>
<dbReference type="EMBL" id="QMQV01000242">
    <property type="protein sequence ID" value="RLE45619.1"/>
    <property type="molecule type" value="Genomic_DNA"/>
</dbReference>
<dbReference type="Gene3D" id="3.40.50.720">
    <property type="entry name" value="NAD(P)-binding Rossmann-like Domain"/>
    <property type="match status" value="1"/>
</dbReference>
<evidence type="ECO:0000313" key="3">
    <source>
        <dbReference type="EMBL" id="RLE45619.1"/>
    </source>
</evidence>
<protein>
    <recommendedName>
        <fullName evidence="5">Gfo/Idh/MocA family oxidoreductase</fullName>
    </recommendedName>
</protein>
<sequence length="319" mass="35709">MDRIRIAVVGCGFWGRNHLRVFSELPSAELVAAVDIDPERARFAEEKYGAKGYTDLEEMLGKERVDAVTICTPSITHAEVALKVIRAGKHVLVEKPMTSTTEEAVKLIEEAERQKIFLMVGHIERFNPAVERVKRFIDEGGIGEVVLISCRRVSRWPIRIGDVGVVKDLAIHDIDISRYITGMNPVEVYAVAGRIHHRYEDYANIILRFGERPTAFIEANWLTPFKVRKLTVTGSDGMVTMDYISQEVTVANSSGKRELDVVHEEPLKRELSHFVDVVAGRAEPLINGRDGLMAVYIAEEALRSASIGKPIKLKPPINL</sequence>
<dbReference type="InterPro" id="IPR055170">
    <property type="entry name" value="GFO_IDH_MocA-like_dom"/>
</dbReference>
<proteinExistence type="predicted"/>
<dbReference type="SUPFAM" id="SSF51735">
    <property type="entry name" value="NAD(P)-binding Rossmann-fold domains"/>
    <property type="match status" value="1"/>
</dbReference>